<protein>
    <submittedName>
        <fullName evidence="1">Uncharacterized protein</fullName>
    </submittedName>
</protein>
<name>Q10W03_TRIEI</name>
<evidence type="ECO:0000313" key="1">
    <source>
        <dbReference type="EMBL" id="ABG53571.1"/>
    </source>
</evidence>
<dbReference type="AlphaFoldDB" id="Q10W03"/>
<dbReference type="STRING" id="203124.Tery_4595"/>
<reference evidence="1" key="1">
    <citation type="submission" date="2006-06" db="EMBL/GenBank/DDBJ databases">
        <title>Complete sequence of Trichodesmium erythraeum IMS101.</title>
        <authorList>
            <consortium name="US DOE Joint Genome Institute"/>
            <person name="Copeland A."/>
            <person name="Lucas S."/>
            <person name="Lapidus A."/>
            <person name="Barry K."/>
            <person name="Detter J.C."/>
            <person name="Glavina del Rio T."/>
            <person name="Hammon N."/>
            <person name="Israni S."/>
            <person name="Dalin E."/>
            <person name="Tice H."/>
            <person name="Pitluck S."/>
            <person name="Kiss H."/>
            <person name="Munk A.C."/>
            <person name="Brettin T."/>
            <person name="Bruce D."/>
            <person name="Han C."/>
            <person name="Tapia R."/>
            <person name="Gilna P."/>
            <person name="Schmutz J."/>
            <person name="Larimer F."/>
            <person name="Land M."/>
            <person name="Hauser L."/>
            <person name="Kyrpides N."/>
            <person name="Kim E."/>
            <person name="Richardson P."/>
        </authorList>
    </citation>
    <scope>NUCLEOTIDE SEQUENCE [LARGE SCALE GENOMIC DNA]</scope>
    <source>
        <strain evidence="1">IMS101</strain>
    </source>
</reference>
<proteinExistence type="predicted"/>
<dbReference type="KEGG" id="ter:Tery_4595"/>
<dbReference type="EMBL" id="CP000393">
    <property type="protein sequence ID" value="ABG53571.1"/>
    <property type="molecule type" value="Genomic_DNA"/>
</dbReference>
<sequence>MLGINYPPSSGLFPDIRHQALEIKHHTGKSITVDFGRHHPGSEEIINETWNQKLQIKVNQVRYLIALAPPPTYKVSTLILLTESEIMDVFGVSPKATIKYQMGISKKWCEEHQGKMLVGQSIWL</sequence>
<organism evidence="1">
    <name type="scientific">Trichodesmium erythraeum (strain IMS101)</name>
    <dbReference type="NCBI Taxonomy" id="203124"/>
    <lineage>
        <taxon>Bacteria</taxon>
        <taxon>Bacillati</taxon>
        <taxon>Cyanobacteriota</taxon>
        <taxon>Cyanophyceae</taxon>
        <taxon>Oscillatoriophycideae</taxon>
        <taxon>Oscillatoriales</taxon>
        <taxon>Microcoleaceae</taxon>
        <taxon>Trichodesmium</taxon>
    </lineage>
</organism>
<dbReference type="HOGENOM" id="CLU_2002902_0_0_3"/>
<dbReference type="OrthoDB" id="2081270at2"/>
<dbReference type="RefSeq" id="WP_011613888.1">
    <property type="nucleotide sequence ID" value="NC_008312.1"/>
</dbReference>
<accession>Q10W03</accession>
<gene>
    <name evidence="1" type="ordered locus">Tery_4595</name>
</gene>